<dbReference type="GO" id="GO:0015254">
    <property type="term" value="F:glycerol channel activity"/>
    <property type="evidence" value="ECO:0007669"/>
    <property type="project" value="TreeGrafter"/>
</dbReference>
<dbReference type="Proteomes" id="UP000051922">
    <property type="component" value="Unassembled WGS sequence"/>
</dbReference>
<feature type="transmembrane region" description="Helical" evidence="8">
    <location>
        <begin position="143"/>
        <end position="161"/>
    </location>
</feature>
<evidence type="ECO:0000256" key="7">
    <source>
        <dbReference type="RuleBase" id="RU000477"/>
    </source>
</evidence>
<dbReference type="PROSITE" id="PS00221">
    <property type="entry name" value="MIP"/>
    <property type="match status" value="1"/>
</dbReference>
<dbReference type="PRINTS" id="PR00783">
    <property type="entry name" value="MINTRINSICP"/>
</dbReference>
<dbReference type="Pfam" id="PF00230">
    <property type="entry name" value="MIP"/>
    <property type="match status" value="1"/>
</dbReference>
<comment type="subcellular location">
    <subcellularLocation>
        <location evidence="1">Membrane</location>
        <topology evidence="1">Multi-pass membrane protein</topology>
    </subcellularLocation>
</comment>
<protein>
    <submittedName>
        <fullName evidence="9">Glycerol uptake facilitator related permease (Major Intrinsic protein family)</fullName>
    </submittedName>
</protein>
<dbReference type="PANTHER" id="PTHR43829">
    <property type="entry name" value="AQUAPORIN OR AQUAGLYCEROPORIN RELATED"/>
    <property type="match status" value="1"/>
</dbReference>
<dbReference type="PATRIC" id="fig|1423783.4.peg.1865"/>
<dbReference type="EMBL" id="AZFJ01000054">
    <property type="protein sequence ID" value="KRL85029.1"/>
    <property type="molecule type" value="Genomic_DNA"/>
</dbReference>
<name>A0A0R1U2C7_9LACO</name>
<feature type="transmembrane region" description="Helical" evidence="8">
    <location>
        <begin position="168"/>
        <end position="186"/>
    </location>
</feature>
<keyword evidence="4 7" id="KW-0812">Transmembrane</keyword>
<evidence type="ECO:0000313" key="9">
    <source>
        <dbReference type="EMBL" id="KRL85029.1"/>
    </source>
</evidence>
<comment type="similarity">
    <text evidence="2 7">Belongs to the MIP/aquaporin (TC 1.A.8) family.</text>
</comment>
<dbReference type="PANTHER" id="PTHR43829:SF9">
    <property type="entry name" value="AQUAPORIN-9"/>
    <property type="match status" value="1"/>
</dbReference>
<dbReference type="InterPro" id="IPR022357">
    <property type="entry name" value="MIP_CS"/>
</dbReference>
<dbReference type="STRING" id="1423783.FC50_GL001820"/>
<dbReference type="InterPro" id="IPR050363">
    <property type="entry name" value="MIP/Aquaporin"/>
</dbReference>
<sequence length="244" mass="25626">MTYALGTRLIAEFIGTAIMVILGNGSVANVDLKGTKGNGSDWLVIAFGYGCGVMIPALLFGSISGNHINPAFTIGLAVAGLFSWSEVLPYILVQFAGAIVGQLIVVAAYKPHYDMTTNPQHILGTFSTISASKSKLNGFVNEFVGSFILFFGALGITKAPFFQNNLGTAHLALGFLVLTLVASVGGPTGPALNPARDLGPRIVHALLPLKHKGSSDWGYSWVPVLAPTLASICAILLYKGVFMK</sequence>
<reference evidence="9 10" key="1">
    <citation type="journal article" date="2015" name="Genome Announc.">
        <title>Expanding the biotechnology potential of lactobacilli through comparative genomics of 213 strains and associated genera.</title>
        <authorList>
            <person name="Sun Z."/>
            <person name="Harris H.M."/>
            <person name="McCann A."/>
            <person name="Guo C."/>
            <person name="Argimon S."/>
            <person name="Zhang W."/>
            <person name="Yang X."/>
            <person name="Jeffery I.B."/>
            <person name="Cooney J.C."/>
            <person name="Kagawa T.F."/>
            <person name="Liu W."/>
            <person name="Song Y."/>
            <person name="Salvetti E."/>
            <person name="Wrobel A."/>
            <person name="Rasinkangas P."/>
            <person name="Parkhill J."/>
            <person name="Rea M.C."/>
            <person name="O'Sullivan O."/>
            <person name="Ritari J."/>
            <person name="Douillard F.P."/>
            <person name="Paul Ross R."/>
            <person name="Yang R."/>
            <person name="Briner A.E."/>
            <person name="Felis G.E."/>
            <person name="de Vos W.M."/>
            <person name="Barrangou R."/>
            <person name="Klaenhammer T.R."/>
            <person name="Caufield P.W."/>
            <person name="Cui Y."/>
            <person name="Zhang H."/>
            <person name="O'Toole P.W."/>
        </authorList>
    </citation>
    <scope>NUCLEOTIDE SEQUENCE [LARGE SCALE GENOMIC DNA]</scope>
    <source>
        <strain evidence="9 10">DSM 15945</strain>
    </source>
</reference>
<evidence type="ECO:0000256" key="4">
    <source>
        <dbReference type="ARBA" id="ARBA00022692"/>
    </source>
</evidence>
<keyword evidence="3 7" id="KW-0813">Transport</keyword>
<dbReference type="RefSeq" id="WP_056957020.1">
    <property type="nucleotide sequence ID" value="NZ_AZFJ01000054.1"/>
</dbReference>
<dbReference type="GO" id="GO:0005886">
    <property type="term" value="C:plasma membrane"/>
    <property type="evidence" value="ECO:0007669"/>
    <property type="project" value="TreeGrafter"/>
</dbReference>
<evidence type="ECO:0000256" key="8">
    <source>
        <dbReference type="SAM" id="Phobius"/>
    </source>
</evidence>
<dbReference type="AlphaFoldDB" id="A0A0R1U2C7"/>
<accession>A0A0R1U2C7</accession>
<dbReference type="InterPro" id="IPR023271">
    <property type="entry name" value="Aquaporin-like"/>
</dbReference>
<dbReference type="CDD" id="cd00333">
    <property type="entry name" value="MIP"/>
    <property type="match status" value="1"/>
</dbReference>
<feature type="transmembrane region" description="Helical" evidence="8">
    <location>
        <begin position="6"/>
        <end position="30"/>
    </location>
</feature>
<keyword evidence="6 8" id="KW-0472">Membrane</keyword>
<evidence type="ECO:0000256" key="3">
    <source>
        <dbReference type="ARBA" id="ARBA00022448"/>
    </source>
</evidence>
<keyword evidence="5 8" id="KW-1133">Transmembrane helix</keyword>
<evidence type="ECO:0000256" key="1">
    <source>
        <dbReference type="ARBA" id="ARBA00004141"/>
    </source>
</evidence>
<dbReference type="Gene3D" id="1.20.1080.10">
    <property type="entry name" value="Glycerol uptake facilitator protein"/>
    <property type="match status" value="1"/>
</dbReference>
<feature type="transmembrane region" description="Helical" evidence="8">
    <location>
        <begin position="42"/>
        <end position="61"/>
    </location>
</feature>
<organism evidence="9 10">
    <name type="scientific">Lacticaseibacillus pantheris DSM 15945 = JCM 12539 = NBRC 106106</name>
    <dbReference type="NCBI Taxonomy" id="1423783"/>
    <lineage>
        <taxon>Bacteria</taxon>
        <taxon>Bacillati</taxon>
        <taxon>Bacillota</taxon>
        <taxon>Bacilli</taxon>
        <taxon>Lactobacillales</taxon>
        <taxon>Lactobacillaceae</taxon>
        <taxon>Lacticaseibacillus</taxon>
    </lineage>
</organism>
<gene>
    <name evidence="9" type="ORF">FC50_GL001820</name>
</gene>
<evidence type="ECO:0000256" key="2">
    <source>
        <dbReference type="ARBA" id="ARBA00006175"/>
    </source>
</evidence>
<proteinExistence type="inferred from homology"/>
<feature type="transmembrane region" description="Helical" evidence="8">
    <location>
        <begin position="218"/>
        <end position="238"/>
    </location>
</feature>
<dbReference type="InterPro" id="IPR000425">
    <property type="entry name" value="MIP"/>
</dbReference>
<dbReference type="SUPFAM" id="SSF81338">
    <property type="entry name" value="Aquaporin-like"/>
    <property type="match status" value="1"/>
</dbReference>
<evidence type="ECO:0000256" key="6">
    <source>
        <dbReference type="ARBA" id="ARBA00023136"/>
    </source>
</evidence>
<dbReference type="OrthoDB" id="9807293at2"/>
<feature type="transmembrane region" description="Helical" evidence="8">
    <location>
        <begin position="67"/>
        <end position="84"/>
    </location>
</feature>
<keyword evidence="10" id="KW-1185">Reference proteome</keyword>
<dbReference type="NCBIfam" id="TIGR00861">
    <property type="entry name" value="MIP"/>
    <property type="match status" value="1"/>
</dbReference>
<comment type="caution">
    <text evidence="9">The sequence shown here is derived from an EMBL/GenBank/DDBJ whole genome shotgun (WGS) entry which is preliminary data.</text>
</comment>
<evidence type="ECO:0000256" key="5">
    <source>
        <dbReference type="ARBA" id="ARBA00022989"/>
    </source>
</evidence>
<evidence type="ECO:0000313" key="10">
    <source>
        <dbReference type="Proteomes" id="UP000051922"/>
    </source>
</evidence>